<organism evidence="1 2">
    <name type="scientific">Cupriavidus basilensis</name>
    <dbReference type="NCBI Taxonomy" id="68895"/>
    <lineage>
        <taxon>Bacteria</taxon>
        <taxon>Pseudomonadati</taxon>
        <taxon>Pseudomonadota</taxon>
        <taxon>Betaproteobacteria</taxon>
        <taxon>Burkholderiales</taxon>
        <taxon>Burkholderiaceae</taxon>
        <taxon>Cupriavidus</taxon>
    </lineage>
</organism>
<dbReference type="Pfam" id="PF13591">
    <property type="entry name" value="MerR_2"/>
    <property type="match status" value="1"/>
</dbReference>
<dbReference type="EMBL" id="CP010537">
    <property type="protein sequence ID" value="AJG21894.1"/>
    <property type="molecule type" value="Genomic_DNA"/>
</dbReference>
<dbReference type="AlphaFoldDB" id="A0A0C4YJ44"/>
<sequence>MSDQGISMLHGVLVEEEVQFTLVELSEACHADIGQVVALVEEGVLTPRGEDAPRWRFDGATLKRARTALRLARDLELGVAGAAVVLDLLDEIETLKAKLRRANLA</sequence>
<gene>
    <name evidence="1" type="ORF">RR42_s0298</name>
</gene>
<protein>
    <submittedName>
        <fullName evidence="1">Chaperone-modulator protein CbpM</fullName>
    </submittedName>
</protein>
<evidence type="ECO:0000313" key="2">
    <source>
        <dbReference type="Proteomes" id="UP000031843"/>
    </source>
</evidence>
<name>A0A0C4YJ44_9BURK</name>
<reference evidence="1 2" key="1">
    <citation type="journal article" date="2015" name="Genome Announc.">
        <title>Complete Genome Sequence of Cupriavidus basilensis 4G11, Isolated from the Oak Ridge Field Research Center Site.</title>
        <authorList>
            <person name="Ray J."/>
            <person name="Waters R.J."/>
            <person name="Skerker J.M."/>
            <person name="Kuehl J.V."/>
            <person name="Price M.N."/>
            <person name="Huang J."/>
            <person name="Chakraborty R."/>
            <person name="Arkin A.P."/>
            <person name="Deutschbauer A."/>
        </authorList>
    </citation>
    <scope>NUCLEOTIDE SEQUENCE [LARGE SCALE GENOMIC DNA]</scope>
    <source>
        <strain evidence="1">4G11</strain>
    </source>
</reference>
<keyword evidence="2" id="KW-1185">Reference proteome</keyword>
<accession>A0A0C4YJ44</accession>
<dbReference type="Proteomes" id="UP000031843">
    <property type="component" value="Chromosome secondary"/>
</dbReference>
<evidence type="ECO:0000313" key="1">
    <source>
        <dbReference type="EMBL" id="AJG21894.1"/>
    </source>
</evidence>
<dbReference type="RefSeq" id="WP_063778450.1">
    <property type="nucleotide sequence ID" value="NZ_CP010537.1"/>
</dbReference>
<dbReference type="STRING" id="68895.RR42_s0298"/>
<proteinExistence type="predicted"/>
<dbReference type="KEGG" id="cbw:RR42_s0298"/>
<dbReference type="Gene3D" id="1.10.1660.10">
    <property type="match status" value="1"/>
</dbReference>